<comment type="caution">
    <text evidence="14">The sequence shown here is derived from an EMBL/GenBank/DDBJ whole genome shotgun (WGS) entry which is preliminary data.</text>
</comment>
<keyword evidence="7" id="KW-0805">Transcription regulation</keyword>
<accession>A0AAV2SJI4</accession>
<keyword evidence="15" id="KW-1185">Reference proteome</keyword>
<dbReference type="GO" id="GO:0031507">
    <property type="term" value="P:heterochromatin formation"/>
    <property type="evidence" value="ECO:0007669"/>
    <property type="project" value="TreeGrafter"/>
</dbReference>
<evidence type="ECO:0000256" key="2">
    <source>
        <dbReference type="ARBA" id="ARBA00006457"/>
    </source>
</evidence>
<comment type="similarity">
    <text evidence="2">Belongs to the histone deacetylase family. HD type 1 subfamily.</text>
</comment>
<evidence type="ECO:0000313" key="15">
    <source>
        <dbReference type="Proteomes" id="UP001497623"/>
    </source>
</evidence>
<dbReference type="GO" id="GO:0141221">
    <property type="term" value="F:histone deacetylase activity, hydrolytic mechanism"/>
    <property type="evidence" value="ECO:0007669"/>
    <property type="project" value="UniProtKB-EC"/>
</dbReference>
<comment type="catalytic activity">
    <reaction evidence="12">
        <text>N(6)-acetyl-L-lysyl-[histone] + H2O = L-lysyl-[histone] + acetate</text>
        <dbReference type="Rhea" id="RHEA:58196"/>
        <dbReference type="Rhea" id="RHEA-COMP:9845"/>
        <dbReference type="Rhea" id="RHEA-COMP:11338"/>
        <dbReference type="ChEBI" id="CHEBI:15377"/>
        <dbReference type="ChEBI" id="CHEBI:29969"/>
        <dbReference type="ChEBI" id="CHEBI:30089"/>
        <dbReference type="ChEBI" id="CHEBI:61930"/>
        <dbReference type="EC" id="3.5.1.98"/>
    </reaction>
    <physiologicalReaction direction="left-to-right" evidence="12">
        <dbReference type="Rhea" id="RHEA:58197"/>
    </physiologicalReaction>
</comment>
<evidence type="ECO:0000256" key="3">
    <source>
        <dbReference type="ARBA" id="ARBA00012111"/>
    </source>
</evidence>
<dbReference type="EC" id="3.5.1.98" evidence="3"/>
<dbReference type="GO" id="GO:0005634">
    <property type="term" value="C:nucleus"/>
    <property type="evidence" value="ECO:0007669"/>
    <property type="project" value="UniProtKB-SubCell"/>
</dbReference>
<evidence type="ECO:0000256" key="12">
    <source>
        <dbReference type="ARBA" id="ARBA00049416"/>
    </source>
</evidence>
<evidence type="ECO:0000256" key="7">
    <source>
        <dbReference type="ARBA" id="ARBA00023015"/>
    </source>
</evidence>
<evidence type="ECO:0000256" key="8">
    <source>
        <dbReference type="ARBA" id="ARBA00023163"/>
    </source>
</evidence>
<reference evidence="14 15" key="1">
    <citation type="submission" date="2024-05" db="EMBL/GenBank/DDBJ databases">
        <authorList>
            <person name="Wallberg A."/>
        </authorList>
    </citation>
    <scope>NUCLEOTIDE SEQUENCE [LARGE SCALE GENOMIC DNA]</scope>
</reference>
<dbReference type="Proteomes" id="UP001497623">
    <property type="component" value="Unassembled WGS sequence"/>
</dbReference>
<dbReference type="Gene3D" id="3.40.800.20">
    <property type="entry name" value="Histone deacetylase domain"/>
    <property type="match status" value="1"/>
</dbReference>
<evidence type="ECO:0000256" key="6">
    <source>
        <dbReference type="ARBA" id="ARBA00022853"/>
    </source>
</evidence>
<comment type="catalytic activity">
    <reaction evidence="10">
        <text>N(6)-acetyl-L-lysyl-[protein] + H2O = L-lysyl-[protein] + acetate</text>
        <dbReference type="Rhea" id="RHEA:58108"/>
        <dbReference type="Rhea" id="RHEA-COMP:9752"/>
        <dbReference type="Rhea" id="RHEA-COMP:10731"/>
        <dbReference type="ChEBI" id="CHEBI:15377"/>
        <dbReference type="ChEBI" id="CHEBI:29969"/>
        <dbReference type="ChEBI" id="CHEBI:30089"/>
        <dbReference type="ChEBI" id="CHEBI:61930"/>
    </reaction>
    <physiologicalReaction direction="left-to-right" evidence="10">
        <dbReference type="Rhea" id="RHEA:58109"/>
    </physiologicalReaction>
</comment>
<dbReference type="InterPro" id="IPR023696">
    <property type="entry name" value="Ureohydrolase_dom_sf"/>
</dbReference>
<keyword evidence="9" id="KW-0539">Nucleus</keyword>
<organism evidence="14 15">
    <name type="scientific">Meganyctiphanes norvegica</name>
    <name type="common">Northern krill</name>
    <name type="synonym">Thysanopoda norvegica</name>
    <dbReference type="NCBI Taxonomy" id="48144"/>
    <lineage>
        <taxon>Eukaryota</taxon>
        <taxon>Metazoa</taxon>
        <taxon>Ecdysozoa</taxon>
        <taxon>Arthropoda</taxon>
        <taxon>Crustacea</taxon>
        <taxon>Multicrustacea</taxon>
        <taxon>Malacostraca</taxon>
        <taxon>Eumalacostraca</taxon>
        <taxon>Eucarida</taxon>
        <taxon>Euphausiacea</taxon>
        <taxon>Euphausiidae</taxon>
        <taxon>Meganyctiphanes</taxon>
    </lineage>
</organism>
<sequence>MDNGPTGAITSGRYEIVSSSLFSTAIVWFRVNLTMLYAPPKIFGMPDSMEIEASASSSFQSLQSPLMAGHIEFITLRQSKRVSKHESDFDYEAPDPMPEYESGIFNDVHTIIREVAGLNIPKVTTAADMVIQGTLRRNIDYEAVFKHLVEKLVCWFGYSSSSIHSRPHFQDDLYLVLGCLIPSRDGVENAFEFTPKVVTLSLHQYEAGFFPGTGKKESLGSGRGRYCTINMPYKAGITNKQFNFYFESVLYSLCEVFYPDVIVCQCGGDALSGDPIGGANITIEGYTAAVKHILALGKPVLFLGGGGYNKINTAKLWTSLTSTITNSPISNDIPEHKFFPLHGPSFELEVTPGLRKSDNSQAFLDSTIQNAFNNIEALGKQLGKTEKLG</sequence>
<evidence type="ECO:0000256" key="5">
    <source>
        <dbReference type="ARBA" id="ARBA00022801"/>
    </source>
</evidence>
<dbReference type="EMBL" id="CAXKWB010086053">
    <property type="protein sequence ID" value="CAL4210692.1"/>
    <property type="molecule type" value="Genomic_DNA"/>
</dbReference>
<protein>
    <recommendedName>
        <fullName evidence="3">histone deacetylase</fullName>
        <ecNumber evidence="3">3.5.1.98</ecNumber>
    </recommendedName>
</protein>
<evidence type="ECO:0000256" key="11">
    <source>
        <dbReference type="ARBA" id="ARBA00049193"/>
    </source>
</evidence>
<evidence type="ECO:0000256" key="4">
    <source>
        <dbReference type="ARBA" id="ARBA00022491"/>
    </source>
</evidence>
<dbReference type="SUPFAM" id="SSF52768">
    <property type="entry name" value="Arginase/deacetylase"/>
    <property type="match status" value="1"/>
</dbReference>
<keyword evidence="6" id="KW-0156">Chromatin regulator</keyword>
<feature type="non-terminal residue" evidence="14">
    <location>
        <position position="389"/>
    </location>
</feature>
<proteinExistence type="inferred from homology"/>
<dbReference type="PANTHER" id="PTHR10625">
    <property type="entry name" value="HISTONE DEACETYLASE HDAC1-RELATED"/>
    <property type="match status" value="1"/>
</dbReference>
<evidence type="ECO:0000256" key="10">
    <source>
        <dbReference type="ARBA" id="ARBA00049136"/>
    </source>
</evidence>
<dbReference type="Pfam" id="PF00850">
    <property type="entry name" value="Hist_deacetyl"/>
    <property type="match status" value="1"/>
</dbReference>
<feature type="domain" description="Histone deacetylase" evidence="13">
    <location>
        <begin position="185"/>
        <end position="323"/>
    </location>
</feature>
<keyword evidence="8" id="KW-0804">Transcription</keyword>
<dbReference type="InterPro" id="IPR023801">
    <property type="entry name" value="His_deacetylse_dom"/>
</dbReference>
<comment type="subcellular location">
    <subcellularLocation>
        <location evidence="1">Nucleus</location>
    </subcellularLocation>
</comment>
<evidence type="ECO:0000256" key="1">
    <source>
        <dbReference type="ARBA" id="ARBA00004123"/>
    </source>
</evidence>
<keyword evidence="5" id="KW-0378">Hydrolase</keyword>
<dbReference type="AlphaFoldDB" id="A0AAV2SJI4"/>
<keyword evidence="4" id="KW-0678">Repressor</keyword>
<evidence type="ECO:0000256" key="9">
    <source>
        <dbReference type="ARBA" id="ARBA00023242"/>
    </source>
</evidence>
<comment type="catalytic activity">
    <reaction evidence="11">
        <text>N(6)-(2E)-butenoyl-L-lysyl-[protein] + H2O = (2E)-2-butenoate + L-lysyl-[protein]</text>
        <dbReference type="Rhea" id="RHEA:69172"/>
        <dbReference type="Rhea" id="RHEA-COMP:9752"/>
        <dbReference type="Rhea" id="RHEA-COMP:13707"/>
        <dbReference type="ChEBI" id="CHEBI:15377"/>
        <dbReference type="ChEBI" id="CHEBI:29969"/>
        <dbReference type="ChEBI" id="CHEBI:35899"/>
        <dbReference type="ChEBI" id="CHEBI:137954"/>
    </reaction>
    <physiologicalReaction direction="left-to-right" evidence="11">
        <dbReference type="Rhea" id="RHEA:69173"/>
    </physiologicalReaction>
</comment>
<evidence type="ECO:0000313" key="14">
    <source>
        <dbReference type="EMBL" id="CAL4210692.1"/>
    </source>
</evidence>
<name>A0AAV2SJI4_MEGNR</name>
<evidence type="ECO:0000259" key="13">
    <source>
        <dbReference type="Pfam" id="PF00850"/>
    </source>
</evidence>
<dbReference type="InterPro" id="IPR037138">
    <property type="entry name" value="His_deacetylse_dom_sf"/>
</dbReference>
<gene>
    <name evidence="14" type="ORF">MNOR_LOCUS38345</name>
</gene>
<dbReference type="PANTHER" id="PTHR10625:SF14">
    <property type="entry name" value="HISTONE DEACETYLASE 8"/>
    <property type="match status" value="1"/>
</dbReference>